<feature type="compositionally biased region" description="Acidic residues" evidence="2">
    <location>
        <begin position="154"/>
        <end position="168"/>
    </location>
</feature>
<dbReference type="PIRSF" id="PIRSF022909">
    <property type="entry name" value="UCP022909"/>
    <property type="match status" value="1"/>
</dbReference>
<keyword evidence="3" id="KW-0472">Membrane</keyword>
<dbReference type="InterPro" id="IPR011431">
    <property type="entry name" value="Trafficking_Pga2"/>
</dbReference>
<dbReference type="AlphaFoldDB" id="F0XLX7"/>
<feature type="compositionally biased region" description="Acidic residues" evidence="2">
    <location>
        <begin position="103"/>
        <end position="115"/>
    </location>
</feature>
<dbReference type="STRING" id="655863.F0XLX7"/>
<dbReference type="PANTHER" id="PTHR28199">
    <property type="entry name" value="PROCESSING OF GAS1 AND ALP PROTEIN 2"/>
    <property type="match status" value="1"/>
</dbReference>
<dbReference type="GeneID" id="25979569"/>
<dbReference type="HOGENOM" id="CLU_121099_1_1_1"/>
<dbReference type="GO" id="GO:0015031">
    <property type="term" value="P:protein transport"/>
    <property type="evidence" value="ECO:0007669"/>
    <property type="project" value="TreeGrafter"/>
</dbReference>
<organism evidence="5">
    <name type="scientific">Grosmannia clavigera (strain kw1407 / UAMH 11150)</name>
    <name type="common">Blue stain fungus</name>
    <name type="synonym">Graphiocladiella clavigera</name>
    <dbReference type="NCBI Taxonomy" id="655863"/>
    <lineage>
        <taxon>Eukaryota</taxon>
        <taxon>Fungi</taxon>
        <taxon>Dikarya</taxon>
        <taxon>Ascomycota</taxon>
        <taxon>Pezizomycotina</taxon>
        <taxon>Sordariomycetes</taxon>
        <taxon>Sordariomycetidae</taxon>
        <taxon>Ophiostomatales</taxon>
        <taxon>Ophiostomataceae</taxon>
        <taxon>Leptographium</taxon>
    </lineage>
</organism>
<keyword evidence="1" id="KW-0175">Coiled coil</keyword>
<protein>
    <submittedName>
        <fullName evidence="4">Duf1531 domain containing protein</fullName>
    </submittedName>
</protein>
<dbReference type="PANTHER" id="PTHR28199:SF1">
    <property type="entry name" value="PROCESSING OF GAS1 AND ALP PROTEIN 2"/>
    <property type="match status" value="1"/>
</dbReference>
<feature type="transmembrane region" description="Helical" evidence="3">
    <location>
        <begin position="30"/>
        <end position="47"/>
    </location>
</feature>
<gene>
    <name evidence="4" type="ORF">CMQ_6166</name>
</gene>
<feature type="region of interest" description="Disordered" evidence="2">
    <location>
        <begin position="76"/>
        <end position="168"/>
    </location>
</feature>
<dbReference type="InParanoid" id="F0XLX7"/>
<dbReference type="EMBL" id="GL629794">
    <property type="protein sequence ID" value="EFX01224.1"/>
    <property type="molecule type" value="Genomic_DNA"/>
</dbReference>
<evidence type="ECO:0000256" key="3">
    <source>
        <dbReference type="SAM" id="Phobius"/>
    </source>
</evidence>
<reference evidence="4 5" key="1">
    <citation type="journal article" date="2011" name="Proc. Natl. Acad. Sci. U.S.A.">
        <title>Genome and transcriptome analyses of the mountain pine beetle-fungal symbiont Grosmannia clavigera, a lodgepole pine pathogen.</title>
        <authorList>
            <person name="DiGuistini S."/>
            <person name="Wang Y."/>
            <person name="Liao N.Y."/>
            <person name="Taylor G."/>
            <person name="Tanguay P."/>
            <person name="Feau N."/>
            <person name="Henrissat B."/>
            <person name="Chan S.K."/>
            <person name="Hesse-Orce U."/>
            <person name="Alamouti S.M."/>
            <person name="Tsui C.K.M."/>
            <person name="Docking R.T."/>
            <person name="Levasseur A."/>
            <person name="Haridas S."/>
            <person name="Robertson G."/>
            <person name="Birol I."/>
            <person name="Holt R.A."/>
            <person name="Marra M.A."/>
            <person name="Hamelin R.C."/>
            <person name="Hirst M."/>
            <person name="Jones S.J.M."/>
            <person name="Bohlmann J."/>
            <person name="Breuil C."/>
        </authorList>
    </citation>
    <scope>NUCLEOTIDE SEQUENCE [LARGE SCALE GENOMIC DNA]</scope>
    <source>
        <strain evidence="5">kw1407 / UAMH 11150</strain>
    </source>
</reference>
<dbReference type="OrthoDB" id="4227028at2759"/>
<feature type="compositionally biased region" description="Basic residues" evidence="2">
    <location>
        <begin position="130"/>
        <end position="139"/>
    </location>
</feature>
<keyword evidence="5" id="KW-1185">Reference proteome</keyword>
<accession>F0XLX7</accession>
<sequence length="168" mass="18339">MGLNDLVTLARERFSTNVSASISNLSAQQWIRLIAIAGAYMLLRPYLMKIGGKMQMRQLEAEHDAAEQEALALAAKKRPALSPNDLRGTAAPGSMTGLLGLDGDSDSDDDNDDDNNNAPATSSGADWGKNARRRQRKMVRQLLSAHEKQLAEAQADEEDKDIAEFLQD</sequence>
<keyword evidence="3" id="KW-0812">Transmembrane</keyword>
<dbReference type="Pfam" id="PF07543">
    <property type="entry name" value="PGA2"/>
    <property type="match status" value="1"/>
</dbReference>
<dbReference type="eggNOG" id="ENOG502S828">
    <property type="taxonomic scope" value="Eukaryota"/>
</dbReference>
<proteinExistence type="predicted"/>
<feature type="coiled-coil region" evidence="1">
    <location>
        <begin position="49"/>
        <end position="76"/>
    </location>
</feature>
<evidence type="ECO:0000313" key="5">
    <source>
        <dbReference type="Proteomes" id="UP000007796"/>
    </source>
</evidence>
<keyword evidence="3" id="KW-1133">Transmembrane helix</keyword>
<name>F0XLX7_GROCL</name>
<evidence type="ECO:0000313" key="4">
    <source>
        <dbReference type="EMBL" id="EFX01224.1"/>
    </source>
</evidence>
<evidence type="ECO:0000256" key="2">
    <source>
        <dbReference type="SAM" id="MobiDB-lite"/>
    </source>
</evidence>
<dbReference type="Proteomes" id="UP000007796">
    <property type="component" value="Unassembled WGS sequence"/>
</dbReference>
<evidence type="ECO:0000256" key="1">
    <source>
        <dbReference type="SAM" id="Coils"/>
    </source>
</evidence>
<dbReference type="RefSeq" id="XP_014170706.1">
    <property type="nucleotide sequence ID" value="XM_014315231.1"/>
</dbReference>